<feature type="compositionally biased region" description="Low complexity" evidence="3">
    <location>
        <begin position="224"/>
        <end position="235"/>
    </location>
</feature>
<dbReference type="EMBL" id="LSYV01000010">
    <property type="protein sequence ID" value="KXZ52566.1"/>
    <property type="molecule type" value="Genomic_DNA"/>
</dbReference>
<accession>A0A150GRS1</accession>
<comment type="caution">
    <text evidence="4">The sequence shown here is derived from an EMBL/GenBank/DDBJ whole genome shotgun (WGS) entry which is preliminary data.</text>
</comment>
<proteinExistence type="predicted"/>
<evidence type="ECO:0000256" key="1">
    <source>
        <dbReference type="ARBA" id="ARBA00022737"/>
    </source>
</evidence>
<dbReference type="SUPFAM" id="SSF48452">
    <property type="entry name" value="TPR-like"/>
    <property type="match status" value="2"/>
</dbReference>
<evidence type="ECO:0000256" key="3">
    <source>
        <dbReference type="SAM" id="MobiDB-lite"/>
    </source>
</evidence>
<feature type="region of interest" description="Disordered" evidence="3">
    <location>
        <begin position="221"/>
        <end position="251"/>
    </location>
</feature>
<protein>
    <submittedName>
        <fullName evidence="4">Uncharacterized protein</fullName>
    </submittedName>
</protein>
<organism evidence="4 5">
    <name type="scientific">Gonium pectorale</name>
    <name type="common">Green alga</name>
    <dbReference type="NCBI Taxonomy" id="33097"/>
    <lineage>
        <taxon>Eukaryota</taxon>
        <taxon>Viridiplantae</taxon>
        <taxon>Chlorophyta</taxon>
        <taxon>core chlorophytes</taxon>
        <taxon>Chlorophyceae</taxon>
        <taxon>CS clade</taxon>
        <taxon>Chlamydomonadales</taxon>
        <taxon>Volvocaceae</taxon>
        <taxon>Gonium</taxon>
    </lineage>
</organism>
<dbReference type="InterPro" id="IPR019734">
    <property type="entry name" value="TPR_rpt"/>
</dbReference>
<keyword evidence="2" id="KW-0802">TPR repeat</keyword>
<dbReference type="SMART" id="SM00028">
    <property type="entry name" value="TPR"/>
    <property type="match status" value="4"/>
</dbReference>
<dbReference type="InterPro" id="IPR011990">
    <property type="entry name" value="TPR-like_helical_dom_sf"/>
</dbReference>
<sequence length="503" mass="52510">MPASALRGVSLRFLSEFASKVPQDLSTGQVVAKYIAPKCGGLPFTSLVSAKYTGPAQHYVIHAHSCCFLSDLVVPLLQHFIGDPSSDPALRSQLLSSTFVWLDVFCAPQQPPPSASSSSSPLAARCGLVDAALRQASSALLLLDSGAAALGRTWCLYEVARALVLLGPQRLHVPIFEFSLDIIHEALQTLHVGASEASDPADQRALLAALSAAYGGGDGGGSVAGPAAGSPSRSGSGLGGEAGAPGRRSPRLVGPLGAANKAIVSGIQDSLVSEAQQLIRAGLRSGPRYLACLRKAAEALRLGRAPLAEALAEAALKVLDGRRRVLGPDSPDTAAACDQLAWCLHDAGRLEEAAELYREALRISCRALGDDHPDTASSTNNLAGVLQSLGRLEEAEPLLKRSLDVTIRTLGANHPHTATNYNNLGVLYRSRGQLAEASAHFAAAYDITLAVLGPEHPDCITSCNNLVHALRAEGRLREAEQLLRQATEGAAPPASGMDLMRPS</sequence>
<evidence type="ECO:0000256" key="2">
    <source>
        <dbReference type="ARBA" id="ARBA00022803"/>
    </source>
</evidence>
<dbReference type="STRING" id="33097.A0A150GRS1"/>
<evidence type="ECO:0000313" key="4">
    <source>
        <dbReference type="EMBL" id="KXZ52566.1"/>
    </source>
</evidence>
<evidence type="ECO:0000313" key="5">
    <source>
        <dbReference type="Proteomes" id="UP000075714"/>
    </source>
</evidence>
<name>A0A150GRS1_GONPE</name>
<dbReference type="Proteomes" id="UP000075714">
    <property type="component" value="Unassembled WGS sequence"/>
</dbReference>
<dbReference type="OrthoDB" id="5986190at2759"/>
<gene>
    <name evidence="4" type="ORF">GPECTOR_9g610</name>
</gene>
<dbReference type="PANTHER" id="PTHR45641:SF19">
    <property type="entry name" value="NEPHROCYSTIN-3"/>
    <property type="match status" value="1"/>
</dbReference>
<dbReference type="PANTHER" id="PTHR45641">
    <property type="entry name" value="TETRATRICOPEPTIDE REPEAT PROTEIN (AFU_ORTHOLOGUE AFUA_6G03870)"/>
    <property type="match status" value="1"/>
</dbReference>
<keyword evidence="1" id="KW-0677">Repeat</keyword>
<dbReference type="Pfam" id="PF13374">
    <property type="entry name" value="TPR_10"/>
    <property type="match status" value="1"/>
</dbReference>
<reference evidence="5" key="1">
    <citation type="journal article" date="2016" name="Nat. Commun.">
        <title>The Gonium pectorale genome demonstrates co-option of cell cycle regulation during the evolution of multicellularity.</title>
        <authorList>
            <person name="Hanschen E.R."/>
            <person name="Marriage T.N."/>
            <person name="Ferris P.J."/>
            <person name="Hamaji T."/>
            <person name="Toyoda A."/>
            <person name="Fujiyama A."/>
            <person name="Neme R."/>
            <person name="Noguchi H."/>
            <person name="Minakuchi Y."/>
            <person name="Suzuki M."/>
            <person name="Kawai-Toyooka H."/>
            <person name="Smith D.R."/>
            <person name="Sparks H."/>
            <person name="Anderson J."/>
            <person name="Bakaric R."/>
            <person name="Luria V."/>
            <person name="Karger A."/>
            <person name="Kirschner M.W."/>
            <person name="Durand P.M."/>
            <person name="Michod R.E."/>
            <person name="Nozaki H."/>
            <person name="Olson B.J."/>
        </authorList>
    </citation>
    <scope>NUCLEOTIDE SEQUENCE [LARGE SCALE GENOMIC DNA]</scope>
    <source>
        <strain evidence="5">NIES-2863</strain>
    </source>
</reference>
<dbReference type="Pfam" id="PF13424">
    <property type="entry name" value="TPR_12"/>
    <property type="match status" value="2"/>
</dbReference>
<dbReference type="AlphaFoldDB" id="A0A150GRS1"/>
<keyword evidence="5" id="KW-1185">Reference proteome</keyword>
<dbReference type="Gene3D" id="1.25.40.10">
    <property type="entry name" value="Tetratricopeptide repeat domain"/>
    <property type="match status" value="1"/>
</dbReference>